<reference evidence="1" key="1">
    <citation type="journal article" date="2023" name="G3 (Bethesda)">
        <title>A reference genome for the long-term kleptoplast-retaining sea slug Elysia crispata morphotype clarki.</title>
        <authorList>
            <person name="Eastman K.E."/>
            <person name="Pendleton A.L."/>
            <person name="Shaikh M.A."/>
            <person name="Suttiyut T."/>
            <person name="Ogas R."/>
            <person name="Tomko P."/>
            <person name="Gavelis G."/>
            <person name="Widhalm J.R."/>
            <person name="Wisecaver J.H."/>
        </authorList>
    </citation>
    <scope>NUCLEOTIDE SEQUENCE</scope>
    <source>
        <strain evidence="1">ECLA1</strain>
    </source>
</reference>
<evidence type="ECO:0000313" key="2">
    <source>
        <dbReference type="Proteomes" id="UP001283361"/>
    </source>
</evidence>
<dbReference type="EMBL" id="JAWDGP010003448">
    <property type="protein sequence ID" value="KAK3774262.1"/>
    <property type="molecule type" value="Genomic_DNA"/>
</dbReference>
<dbReference type="AlphaFoldDB" id="A0AAE0ZRY2"/>
<accession>A0AAE0ZRY2</accession>
<comment type="caution">
    <text evidence="1">The sequence shown here is derived from an EMBL/GenBank/DDBJ whole genome shotgun (WGS) entry which is preliminary data.</text>
</comment>
<name>A0AAE0ZRY2_9GAST</name>
<organism evidence="1 2">
    <name type="scientific">Elysia crispata</name>
    <name type="common">lettuce slug</name>
    <dbReference type="NCBI Taxonomy" id="231223"/>
    <lineage>
        <taxon>Eukaryota</taxon>
        <taxon>Metazoa</taxon>
        <taxon>Spiralia</taxon>
        <taxon>Lophotrochozoa</taxon>
        <taxon>Mollusca</taxon>
        <taxon>Gastropoda</taxon>
        <taxon>Heterobranchia</taxon>
        <taxon>Euthyneura</taxon>
        <taxon>Panpulmonata</taxon>
        <taxon>Sacoglossa</taxon>
        <taxon>Placobranchoidea</taxon>
        <taxon>Plakobranchidae</taxon>
        <taxon>Elysia</taxon>
    </lineage>
</organism>
<dbReference type="Proteomes" id="UP001283361">
    <property type="component" value="Unassembled WGS sequence"/>
</dbReference>
<proteinExistence type="predicted"/>
<protein>
    <submittedName>
        <fullName evidence="1">Uncharacterized protein</fullName>
    </submittedName>
</protein>
<evidence type="ECO:0000313" key="1">
    <source>
        <dbReference type="EMBL" id="KAK3774262.1"/>
    </source>
</evidence>
<sequence>MGLPEELYFAILSVGHSARRHKIPGFRAVIDIAQTSLEIWRSNERAAISFAAKVLTGPTNLREITGRLPEPLASECWRLVGLLEYMVSLANGLSPVEDLLQPRGLLERNCRHQEAGVCSGGPSRCG</sequence>
<keyword evidence="2" id="KW-1185">Reference proteome</keyword>
<gene>
    <name evidence="1" type="ORF">RRG08_050767</name>
</gene>